<reference evidence="2 3" key="1">
    <citation type="submission" date="2024-09" db="EMBL/GenBank/DDBJ databases">
        <authorList>
            <person name="Zhang Z.-H."/>
        </authorList>
    </citation>
    <scope>NUCLEOTIDE SEQUENCE [LARGE SCALE GENOMIC DNA]</scope>
    <source>
        <strain evidence="2 3">HHTR114</strain>
    </source>
</reference>
<accession>A0ABW1L1I7</accession>
<evidence type="ECO:0000256" key="1">
    <source>
        <dbReference type="SAM" id="SignalP"/>
    </source>
</evidence>
<evidence type="ECO:0000313" key="2">
    <source>
        <dbReference type="EMBL" id="MFC6037545.1"/>
    </source>
</evidence>
<dbReference type="InterPro" id="IPR019613">
    <property type="entry name" value="DUF4198"/>
</dbReference>
<proteinExistence type="predicted"/>
<keyword evidence="3" id="KW-1185">Reference proteome</keyword>
<keyword evidence="1" id="KW-0732">Signal</keyword>
<sequence length="279" mass="29151">MMLSTHTTFQRRTRAGTLAKSAFAAFFSFVAAPATAHQTFLLPGEFAWDSGEAVTVDLTSALSFPDLEHGPSQDRIAYSQATVGGEPVSALSFNEGETALQIGFGSSGTGFAIVAASSKPRAGQILPEDVDVYLDEIEAAPSVRAAFDALPGSPPLDRSYSKHAKTFFCIKTCDNADGATTPAGQKLEFVASGSHARTFVLLLDGEPLAGKAVTIVPVEGETEKTVSGENGTVTISPSLSGVAMLSAVWITLPENADGVFHSDYATLTIDLDQRPSGSE</sequence>
<dbReference type="Proteomes" id="UP001596116">
    <property type="component" value="Unassembled WGS sequence"/>
</dbReference>
<dbReference type="EMBL" id="JBHPON010000003">
    <property type="protein sequence ID" value="MFC6037545.1"/>
    <property type="molecule type" value="Genomic_DNA"/>
</dbReference>
<evidence type="ECO:0000313" key="3">
    <source>
        <dbReference type="Proteomes" id="UP001596116"/>
    </source>
</evidence>
<feature type="chain" id="PRO_5046911260" evidence="1">
    <location>
        <begin position="37"/>
        <end position="279"/>
    </location>
</feature>
<name>A0ABW1L1I7_9PROT</name>
<organism evidence="2 3">
    <name type="scientific">Hyphococcus aureus</name>
    <dbReference type="NCBI Taxonomy" id="2666033"/>
    <lineage>
        <taxon>Bacteria</taxon>
        <taxon>Pseudomonadati</taxon>
        <taxon>Pseudomonadota</taxon>
        <taxon>Alphaproteobacteria</taxon>
        <taxon>Parvularculales</taxon>
        <taxon>Parvularculaceae</taxon>
        <taxon>Hyphococcus</taxon>
    </lineage>
</organism>
<protein>
    <submittedName>
        <fullName evidence="2">DUF4198 domain-containing protein</fullName>
    </submittedName>
</protein>
<gene>
    <name evidence="2" type="ORF">ACFMB1_18465</name>
</gene>
<dbReference type="Pfam" id="PF10670">
    <property type="entry name" value="DUF4198"/>
    <property type="match status" value="1"/>
</dbReference>
<feature type="signal peptide" evidence="1">
    <location>
        <begin position="1"/>
        <end position="36"/>
    </location>
</feature>
<dbReference type="RefSeq" id="WP_379881064.1">
    <property type="nucleotide sequence ID" value="NZ_JBHPON010000003.1"/>
</dbReference>
<comment type="caution">
    <text evidence="2">The sequence shown here is derived from an EMBL/GenBank/DDBJ whole genome shotgun (WGS) entry which is preliminary data.</text>
</comment>